<evidence type="ECO:0000259" key="5">
    <source>
        <dbReference type="Pfam" id="PF14833"/>
    </source>
</evidence>
<evidence type="ECO:0000313" key="6">
    <source>
        <dbReference type="EMBL" id="SVB72447.1"/>
    </source>
</evidence>
<evidence type="ECO:0000256" key="3">
    <source>
        <dbReference type="ARBA" id="ARBA00023027"/>
    </source>
</evidence>
<dbReference type="InterPro" id="IPR006115">
    <property type="entry name" value="6PGDH_NADP-bd"/>
</dbReference>
<dbReference type="PIRSF" id="PIRSF000103">
    <property type="entry name" value="HIBADH"/>
    <property type="match status" value="1"/>
</dbReference>
<name>A0A382GCX8_9ZZZZ</name>
<evidence type="ECO:0000256" key="2">
    <source>
        <dbReference type="ARBA" id="ARBA00023002"/>
    </source>
</evidence>
<dbReference type="GO" id="GO:0051287">
    <property type="term" value="F:NAD binding"/>
    <property type="evidence" value="ECO:0007669"/>
    <property type="project" value="InterPro"/>
</dbReference>
<dbReference type="Gene3D" id="3.40.50.720">
    <property type="entry name" value="NAD(P)-binding Rossmann-like Domain"/>
    <property type="match status" value="1"/>
</dbReference>
<organism evidence="6">
    <name type="scientific">marine metagenome</name>
    <dbReference type="NCBI Taxonomy" id="408172"/>
    <lineage>
        <taxon>unclassified sequences</taxon>
        <taxon>metagenomes</taxon>
        <taxon>ecological metagenomes</taxon>
    </lineage>
</organism>
<evidence type="ECO:0000256" key="1">
    <source>
        <dbReference type="ARBA" id="ARBA00009080"/>
    </source>
</evidence>
<feature type="domain" description="3-hydroxyisobutyrate dehydrogenase-like NAD-binding" evidence="5">
    <location>
        <begin position="167"/>
        <end position="286"/>
    </location>
</feature>
<dbReference type="SUPFAM" id="SSF51735">
    <property type="entry name" value="NAD(P)-binding Rossmann-fold domains"/>
    <property type="match status" value="1"/>
</dbReference>
<protein>
    <recommendedName>
        <fullName evidence="7">6-phosphogluconate dehydrogenase NADP-binding domain-containing protein</fullName>
    </recommendedName>
</protein>
<feature type="domain" description="6-phosphogluconate dehydrogenase NADP-binding" evidence="4">
    <location>
        <begin position="5"/>
        <end position="164"/>
    </location>
</feature>
<dbReference type="Pfam" id="PF03446">
    <property type="entry name" value="NAD_binding_2"/>
    <property type="match status" value="1"/>
</dbReference>
<evidence type="ECO:0000259" key="4">
    <source>
        <dbReference type="Pfam" id="PF03446"/>
    </source>
</evidence>
<sequence>MKQQLAFIGLGVMGYPMAGHLANSGHNVVVFNRTVKKAEKWATAYPGRVAETAAEAARSSAVVFICVGNDDDVESLIRSEQGVLAGLAPKGIIVDHTTTSAALAVAMHEELKKIGCSYLDAPVSGGELGAQKGALTIMTGGSERIYKSVEPLMASYARHSEYMGPPGYGQLTKMVNQICLAGLIQGLSEGLYFANSLGLNTKQIIEVISKGAAQSWQMDNRHQTMINDDYDHGFAVDWMRKDLKYALDEAQKNGINLPITEIVDQFYEEIQAIGGGRWDTSSLLKRLREKP</sequence>
<dbReference type="PANTHER" id="PTHR43060:SF15">
    <property type="entry name" value="3-HYDROXYISOBUTYRATE DEHYDROGENASE-LIKE 1, MITOCHONDRIAL-RELATED"/>
    <property type="match status" value="1"/>
</dbReference>
<evidence type="ECO:0008006" key="7">
    <source>
        <dbReference type="Google" id="ProtNLM"/>
    </source>
</evidence>
<dbReference type="InterPro" id="IPR013328">
    <property type="entry name" value="6PGD_dom2"/>
</dbReference>
<dbReference type="SUPFAM" id="SSF48179">
    <property type="entry name" value="6-phosphogluconate dehydrogenase C-terminal domain-like"/>
    <property type="match status" value="1"/>
</dbReference>
<dbReference type="PROSITE" id="PS00895">
    <property type="entry name" value="3_HYDROXYISOBUT_DH"/>
    <property type="match status" value="1"/>
</dbReference>
<dbReference type="InterPro" id="IPR002204">
    <property type="entry name" value="3-OH-isobutyrate_DH-rel_CS"/>
</dbReference>
<proteinExistence type="inferred from homology"/>
<keyword evidence="3" id="KW-0520">NAD</keyword>
<dbReference type="Gene3D" id="1.10.1040.10">
    <property type="entry name" value="N-(1-d-carboxylethyl)-l-norvaline Dehydrogenase, domain 2"/>
    <property type="match status" value="1"/>
</dbReference>
<keyword evidence="2" id="KW-0560">Oxidoreductase</keyword>
<dbReference type="AlphaFoldDB" id="A0A382GCX8"/>
<dbReference type="PANTHER" id="PTHR43060">
    <property type="entry name" value="3-HYDROXYISOBUTYRATE DEHYDROGENASE-LIKE 1, MITOCHONDRIAL-RELATED"/>
    <property type="match status" value="1"/>
</dbReference>
<dbReference type="InterPro" id="IPR015815">
    <property type="entry name" value="HIBADH-related"/>
</dbReference>
<dbReference type="InterPro" id="IPR036291">
    <property type="entry name" value="NAD(P)-bd_dom_sf"/>
</dbReference>
<dbReference type="Pfam" id="PF14833">
    <property type="entry name" value="NAD_binding_11"/>
    <property type="match status" value="1"/>
</dbReference>
<accession>A0A382GCX8</accession>
<reference evidence="6" key="1">
    <citation type="submission" date="2018-05" db="EMBL/GenBank/DDBJ databases">
        <authorList>
            <person name="Lanie J.A."/>
            <person name="Ng W.-L."/>
            <person name="Kazmierczak K.M."/>
            <person name="Andrzejewski T.M."/>
            <person name="Davidsen T.M."/>
            <person name="Wayne K.J."/>
            <person name="Tettelin H."/>
            <person name="Glass J.I."/>
            <person name="Rusch D."/>
            <person name="Podicherti R."/>
            <person name="Tsui H.-C.T."/>
            <person name="Winkler M.E."/>
        </authorList>
    </citation>
    <scope>NUCLEOTIDE SEQUENCE</scope>
</reference>
<dbReference type="GO" id="GO:0050661">
    <property type="term" value="F:NADP binding"/>
    <property type="evidence" value="ECO:0007669"/>
    <property type="project" value="InterPro"/>
</dbReference>
<comment type="similarity">
    <text evidence="1">Belongs to the HIBADH-related family.</text>
</comment>
<dbReference type="InterPro" id="IPR029154">
    <property type="entry name" value="HIBADH-like_NADP-bd"/>
</dbReference>
<dbReference type="EMBL" id="UINC01054573">
    <property type="protein sequence ID" value="SVB72447.1"/>
    <property type="molecule type" value="Genomic_DNA"/>
</dbReference>
<gene>
    <name evidence="6" type="ORF">METZ01_LOCUS225301</name>
</gene>
<dbReference type="GO" id="GO:0016491">
    <property type="term" value="F:oxidoreductase activity"/>
    <property type="evidence" value="ECO:0007669"/>
    <property type="project" value="UniProtKB-KW"/>
</dbReference>
<dbReference type="InterPro" id="IPR008927">
    <property type="entry name" value="6-PGluconate_DH-like_C_sf"/>
</dbReference>